<organism evidence="1 2">
    <name type="scientific">Rotaria magnacalcarata</name>
    <dbReference type="NCBI Taxonomy" id="392030"/>
    <lineage>
        <taxon>Eukaryota</taxon>
        <taxon>Metazoa</taxon>
        <taxon>Spiralia</taxon>
        <taxon>Gnathifera</taxon>
        <taxon>Rotifera</taxon>
        <taxon>Eurotatoria</taxon>
        <taxon>Bdelloidea</taxon>
        <taxon>Philodinida</taxon>
        <taxon>Philodinidae</taxon>
        <taxon>Rotaria</taxon>
    </lineage>
</organism>
<name>A0A8S2XP65_9BILA</name>
<dbReference type="Proteomes" id="UP000681967">
    <property type="component" value="Unassembled WGS sequence"/>
</dbReference>
<evidence type="ECO:0000313" key="1">
    <source>
        <dbReference type="EMBL" id="CAF4508211.1"/>
    </source>
</evidence>
<sequence>MNLAINLLKKLVYDEEENVSYLSDHHLARIEGAYEQSTEDLRRHYRQQEMFLDM</sequence>
<evidence type="ECO:0000313" key="2">
    <source>
        <dbReference type="Proteomes" id="UP000681967"/>
    </source>
</evidence>
<dbReference type="AlphaFoldDB" id="A0A8S2XP65"/>
<comment type="caution">
    <text evidence="1">The sequence shown here is derived from an EMBL/GenBank/DDBJ whole genome shotgun (WGS) entry which is preliminary data.</text>
</comment>
<protein>
    <submittedName>
        <fullName evidence="1">Uncharacterized protein</fullName>
    </submittedName>
</protein>
<reference evidence="1" key="1">
    <citation type="submission" date="2021-02" db="EMBL/GenBank/DDBJ databases">
        <authorList>
            <person name="Nowell W R."/>
        </authorList>
    </citation>
    <scope>NUCLEOTIDE SEQUENCE</scope>
</reference>
<feature type="non-terminal residue" evidence="1">
    <location>
        <position position="1"/>
    </location>
</feature>
<accession>A0A8S2XP65</accession>
<gene>
    <name evidence="1" type="ORF">BYL167_LOCUS36339</name>
</gene>
<dbReference type="EMBL" id="CAJOBH010079038">
    <property type="protein sequence ID" value="CAF4508211.1"/>
    <property type="molecule type" value="Genomic_DNA"/>
</dbReference>
<proteinExistence type="predicted"/>